<dbReference type="OMA" id="RCEHLEK"/>
<feature type="compositionally biased region" description="Basic and acidic residues" evidence="2">
    <location>
        <begin position="347"/>
        <end position="365"/>
    </location>
</feature>
<keyword evidence="1" id="KW-0175">Coiled coil</keyword>
<feature type="compositionally biased region" description="Low complexity" evidence="2">
    <location>
        <begin position="12"/>
        <end position="31"/>
    </location>
</feature>
<evidence type="ECO:0000256" key="2">
    <source>
        <dbReference type="SAM" id="MobiDB-lite"/>
    </source>
</evidence>
<evidence type="ECO:0000313" key="3">
    <source>
        <dbReference type="Ensembl" id="ENSNBRP00000031574.1"/>
    </source>
</evidence>
<accession>A0A3Q4NBA3</accession>
<proteinExistence type="predicted"/>
<protein>
    <submittedName>
        <fullName evidence="3">Centrosomal protein 131</fullName>
    </submittedName>
</protein>
<feature type="region of interest" description="Disordered" evidence="2">
    <location>
        <begin position="180"/>
        <end position="206"/>
    </location>
</feature>
<dbReference type="GO" id="GO:0035735">
    <property type="term" value="P:intraciliary transport involved in cilium assembly"/>
    <property type="evidence" value="ECO:0007669"/>
    <property type="project" value="InterPro"/>
</dbReference>
<dbReference type="PANTHER" id="PTHR31540">
    <property type="entry name" value="CENTROSOMAL PROTEIN OF 131 KDA"/>
    <property type="match status" value="1"/>
</dbReference>
<evidence type="ECO:0000256" key="1">
    <source>
        <dbReference type="SAM" id="Coils"/>
    </source>
</evidence>
<dbReference type="Proteomes" id="UP000261580">
    <property type="component" value="Unassembled WGS sequence"/>
</dbReference>
<dbReference type="Ensembl" id="ENSNBRT00000032372.1">
    <property type="protein sequence ID" value="ENSNBRP00000031574.1"/>
    <property type="gene ID" value="ENSNBRG00000023991.1"/>
</dbReference>
<feature type="region of interest" description="Disordered" evidence="2">
    <location>
        <begin position="1"/>
        <end position="91"/>
    </location>
</feature>
<feature type="coiled-coil region" evidence="1">
    <location>
        <begin position="620"/>
        <end position="688"/>
    </location>
</feature>
<keyword evidence="4" id="KW-1185">Reference proteome</keyword>
<reference evidence="3" key="2">
    <citation type="submission" date="2025-09" db="UniProtKB">
        <authorList>
            <consortium name="Ensembl"/>
        </authorList>
    </citation>
    <scope>IDENTIFICATION</scope>
</reference>
<feature type="compositionally biased region" description="Polar residues" evidence="2">
    <location>
        <begin position="1"/>
        <end position="11"/>
    </location>
</feature>
<feature type="compositionally biased region" description="Polar residues" evidence="2">
    <location>
        <begin position="60"/>
        <end position="91"/>
    </location>
</feature>
<name>A0A3Q4NBA3_NEOBR</name>
<reference evidence="3" key="1">
    <citation type="submission" date="2025-08" db="UniProtKB">
        <authorList>
            <consortium name="Ensembl"/>
        </authorList>
    </citation>
    <scope>IDENTIFICATION</scope>
</reference>
<feature type="coiled-coil region" evidence="1">
    <location>
        <begin position="547"/>
        <end position="593"/>
    </location>
</feature>
<dbReference type="GO" id="GO:0005929">
    <property type="term" value="C:cilium"/>
    <property type="evidence" value="ECO:0007669"/>
    <property type="project" value="GOC"/>
</dbReference>
<dbReference type="GO" id="GO:0034451">
    <property type="term" value="C:centriolar satellite"/>
    <property type="evidence" value="ECO:0007669"/>
    <property type="project" value="TreeGrafter"/>
</dbReference>
<sequence>MHTTRSPSSIPSGVSGDALDLSLSGSQLSMSKRPSSASPGKYFSRSVSVSVAGDSRGKRNTLSDTSFGSSRSIKNLRRSNSTTQVNQQANISEDQREDYLALFDSSSDGRKKLASLSKTSPDRTTWNILVFTFDLIPTLSLPLFKSCPLSPSGGLTQGLQHIKVQQAAETQHTLEVELENSRQTGVGRKKTNNNNPMSPTDVKTKNTDSNLNVVADLGELSFRAVSPALSNRRGSQCSQEILQRSVSVEDQRQGASSSRAQSKTTLNELLDTLKLLEEEPERLSEPKCYRKEKYAWIDEDGDSNSLTTDNLERHGQLSHHPALPDGGALLSEAKLQSIMSFLDEMEKSEQERPRSVTSGSHREAVLSEEELAGVEQASATAAELTGSMMRIKLELEEKKRTVNMLQTALAQQRELTIRHVKETERELSRNFQLQKEQYESTIQRHLTFIDQVRTHEKAYTSLCYLSFSLPKILTLLFLLLPFTIEIKKLKDLMSATEKIRREKWIDEKTKKIKEITVKGLEPEIQKLISKHKQELKKLRTLHEAELLQADDRAAQRYVRQCEDLRQQLEKEKEEQCQRERELAKQRRSEAQKQKNIQNALFFLCFVDVSVHLQRTGLCLCHRQRAELEDLRRQLEENSSLAGRALKEELDKTREEQERRHQVEMKALQERLDIEKQTWEENYKKKEIEVWLLYTRELKEELRRERDKEIELAIWTLEEETSKDKEECERAAENRLKRVREKYETELRELERSERTAVAKQQELRKQQMETEGELIRLQAALRQKEQETEEITQVRSARDKLAEERRNLAEVIRQEFADRLVMTEEENHRLKVEVSEVRARMRLEAERVTREKEEELAEVHQRVKSAILKKEETVNNLRKQHEAALKRADHLEALWEQQRKQLLEK</sequence>
<dbReference type="InterPro" id="IPR030465">
    <property type="entry name" value="CEP131"/>
</dbReference>
<dbReference type="GO" id="GO:0060287">
    <property type="term" value="P:epithelial cilium movement involved in determination of left/right asymmetry"/>
    <property type="evidence" value="ECO:0007669"/>
    <property type="project" value="Ensembl"/>
</dbReference>
<dbReference type="STRING" id="32507.ENSNBRP00000031574"/>
<organism evidence="3 4">
    <name type="scientific">Neolamprologus brichardi</name>
    <name type="common">Fairy cichlid</name>
    <name type="synonym">Lamprologus brichardi</name>
    <dbReference type="NCBI Taxonomy" id="32507"/>
    <lineage>
        <taxon>Eukaryota</taxon>
        <taxon>Metazoa</taxon>
        <taxon>Chordata</taxon>
        <taxon>Craniata</taxon>
        <taxon>Vertebrata</taxon>
        <taxon>Euteleostomi</taxon>
        <taxon>Actinopterygii</taxon>
        <taxon>Neopterygii</taxon>
        <taxon>Teleostei</taxon>
        <taxon>Neoteleostei</taxon>
        <taxon>Acanthomorphata</taxon>
        <taxon>Ovalentaria</taxon>
        <taxon>Cichlomorphae</taxon>
        <taxon>Cichliformes</taxon>
        <taxon>Cichlidae</taxon>
        <taxon>African cichlids</taxon>
        <taxon>Pseudocrenilabrinae</taxon>
        <taxon>Lamprologini</taxon>
        <taxon>Neolamprologus</taxon>
    </lineage>
</organism>
<dbReference type="GO" id="GO:0005576">
    <property type="term" value="C:extracellular region"/>
    <property type="evidence" value="ECO:0007669"/>
    <property type="project" value="GOC"/>
</dbReference>
<evidence type="ECO:0000313" key="4">
    <source>
        <dbReference type="Proteomes" id="UP000261580"/>
    </source>
</evidence>
<dbReference type="AlphaFoldDB" id="A0A3Q4NBA3"/>
<dbReference type="PANTHER" id="PTHR31540:SF1">
    <property type="entry name" value="CENTROSOMAL PROTEIN OF 131 KDA"/>
    <property type="match status" value="1"/>
</dbReference>
<feature type="region of interest" description="Disordered" evidence="2">
    <location>
        <begin position="347"/>
        <end position="372"/>
    </location>
</feature>
<dbReference type="GO" id="GO:0010824">
    <property type="term" value="P:regulation of centrosome duplication"/>
    <property type="evidence" value="ECO:0007669"/>
    <property type="project" value="TreeGrafter"/>
</dbReference>
<feature type="coiled-coil region" evidence="1">
    <location>
        <begin position="388"/>
        <end position="415"/>
    </location>
</feature>
<feature type="coiled-coil region" evidence="1">
    <location>
        <begin position="728"/>
        <end position="894"/>
    </location>
</feature>
<dbReference type="GeneTree" id="ENSGT00390000001758"/>